<evidence type="ECO:0000313" key="2">
    <source>
        <dbReference type="Proteomes" id="UP000191171"/>
    </source>
</evidence>
<protein>
    <submittedName>
        <fullName evidence="1">IS30 family transposase</fullName>
    </submittedName>
</protein>
<accession>A0A1S8KR40</accession>
<sequence>LLKSMDFNSVDEFFIQSVASKRNNIPRKSLDYRTPLEVFLSYVSIDDLSNLI</sequence>
<feature type="non-terminal residue" evidence="1">
    <location>
        <position position="1"/>
    </location>
</feature>
<dbReference type="Proteomes" id="UP000191171">
    <property type="component" value="Unassembled WGS sequence"/>
</dbReference>
<name>A0A1S8KR40_ENTFC</name>
<comment type="caution">
    <text evidence="1">The sequence shown here is derived from an EMBL/GenBank/DDBJ whole genome shotgun (WGS) entry which is preliminary data.</text>
</comment>
<organism evidence="1 2">
    <name type="scientific">Enterococcus faecium</name>
    <name type="common">Streptococcus faecium</name>
    <dbReference type="NCBI Taxonomy" id="1352"/>
    <lineage>
        <taxon>Bacteria</taxon>
        <taxon>Bacillati</taxon>
        <taxon>Bacillota</taxon>
        <taxon>Bacilli</taxon>
        <taxon>Lactobacillales</taxon>
        <taxon>Enterococcaceae</taxon>
        <taxon>Enterococcus</taxon>
    </lineage>
</organism>
<evidence type="ECO:0000313" key="1">
    <source>
        <dbReference type="EMBL" id="OOL82176.1"/>
    </source>
</evidence>
<dbReference type="EMBL" id="MVGJ01000061">
    <property type="protein sequence ID" value="OOL82176.1"/>
    <property type="molecule type" value="Genomic_DNA"/>
</dbReference>
<dbReference type="AlphaFoldDB" id="A0A1S8KR40"/>
<proteinExistence type="predicted"/>
<gene>
    <name evidence="1" type="ORF">B1P95_10765</name>
</gene>
<reference evidence="1 2" key="1">
    <citation type="submission" date="2017-02" db="EMBL/GenBank/DDBJ databases">
        <title>Clonality and virulence of isolates of VRE in Hematopoietic Stem Cell Transplanted (HSCT) patients.</title>
        <authorList>
            <person name="Marchi A.P."/>
            <person name="Martins R.C."/>
            <person name="Marie S.K."/>
            <person name="Levin A.S."/>
            <person name="Costa S.F."/>
        </authorList>
    </citation>
    <scope>NUCLEOTIDE SEQUENCE [LARGE SCALE GENOMIC DNA]</scope>
    <source>
        <strain evidence="1 2">LIM1759</strain>
    </source>
</reference>